<feature type="chain" id="PRO_5013984826" description="Hydrophobin" evidence="6">
    <location>
        <begin position="20"/>
        <end position="109"/>
    </location>
</feature>
<evidence type="ECO:0000256" key="2">
    <source>
        <dbReference type="ARBA" id="ARBA00010446"/>
    </source>
</evidence>
<protein>
    <recommendedName>
        <fullName evidence="6">Hydrophobin</fullName>
    </recommendedName>
</protein>
<accession>A0A165QH19</accession>
<dbReference type="Proteomes" id="UP000077266">
    <property type="component" value="Unassembled WGS sequence"/>
</dbReference>
<sequence length="109" mass="10747">MHFFAALTSLALAATLVLSMPTTEGGAPASGGATCGGSQAFCCNDFSQPIDPSTGDLASVPISVIAGLECTPVSVLSVVIPGTCAQQSVCCQDVGSNGLVNVQCVGLQL</sequence>
<evidence type="ECO:0000256" key="5">
    <source>
        <dbReference type="ARBA" id="ARBA00023157"/>
    </source>
</evidence>
<comment type="subcellular location">
    <subcellularLocation>
        <location evidence="1 6">Secreted</location>
        <location evidence="1 6">Cell wall</location>
    </subcellularLocation>
</comment>
<reference evidence="7 8" key="1">
    <citation type="journal article" date="2016" name="Mol. Biol. Evol.">
        <title>Comparative Genomics of Early-Diverging Mushroom-Forming Fungi Provides Insights into the Origins of Lignocellulose Decay Capabilities.</title>
        <authorList>
            <person name="Nagy L.G."/>
            <person name="Riley R."/>
            <person name="Tritt A."/>
            <person name="Adam C."/>
            <person name="Daum C."/>
            <person name="Floudas D."/>
            <person name="Sun H."/>
            <person name="Yadav J.S."/>
            <person name="Pangilinan J."/>
            <person name="Larsson K.H."/>
            <person name="Matsuura K."/>
            <person name="Barry K."/>
            <person name="Labutti K."/>
            <person name="Kuo R."/>
            <person name="Ohm R.A."/>
            <person name="Bhattacharya S.S."/>
            <person name="Shirouzu T."/>
            <person name="Yoshinaga Y."/>
            <person name="Martin F.M."/>
            <person name="Grigoriev I.V."/>
            <person name="Hibbett D.S."/>
        </authorList>
    </citation>
    <scope>NUCLEOTIDE SEQUENCE [LARGE SCALE GENOMIC DNA]</scope>
    <source>
        <strain evidence="7 8">HHB12029</strain>
    </source>
</reference>
<dbReference type="STRING" id="1314781.A0A165QH19"/>
<evidence type="ECO:0000256" key="3">
    <source>
        <dbReference type="ARBA" id="ARBA00022512"/>
    </source>
</evidence>
<keyword evidence="3 6" id="KW-0134">Cell wall</keyword>
<comment type="similarity">
    <text evidence="2 6">Belongs to the fungal hydrophobin family.</text>
</comment>
<evidence type="ECO:0000313" key="7">
    <source>
        <dbReference type="EMBL" id="KZW03606.1"/>
    </source>
</evidence>
<proteinExistence type="inferred from homology"/>
<keyword evidence="5 6" id="KW-1015">Disulfide bond</keyword>
<keyword evidence="8" id="KW-1185">Reference proteome</keyword>
<dbReference type="GO" id="GO:0009277">
    <property type="term" value="C:fungal-type cell wall"/>
    <property type="evidence" value="ECO:0007669"/>
    <property type="project" value="InterPro"/>
</dbReference>
<dbReference type="AlphaFoldDB" id="A0A165QH19"/>
<dbReference type="InterPro" id="IPR001338">
    <property type="entry name" value="Class_I_Hydrophobin"/>
</dbReference>
<keyword evidence="4 6" id="KW-0964">Secreted</keyword>
<dbReference type="SMART" id="SM00075">
    <property type="entry name" value="HYDRO"/>
    <property type="match status" value="1"/>
</dbReference>
<gene>
    <name evidence="7" type="ORF">EXIGLDRAFT_758950</name>
</gene>
<dbReference type="CDD" id="cd23507">
    <property type="entry name" value="hydrophobin_I"/>
    <property type="match status" value="1"/>
</dbReference>
<name>A0A165QH19_EXIGL</name>
<evidence type="ECO:0000256" key="1">
    <source>
        <dbReference type="ARBA" id="ARBA00004191"/>
    </source>
</evidence>
<dbReference type="OrthoDB" id="4225815at2759"/>
<evidence type="ECO:0000256" key="4">
    <source>
        <dbReference type="ARBA" id="ARBA00022525"/>
    </source>
</evidence>
<evidence type="ECO:0000256" key="6">
    <source>
        <dbReference type="RuleBase" id="RU365009"/>
    </source>
</evidence>
<keyword evidence="6" id="KW-0732">Signal</keyword>
<feature type="signal peptide" evidence="6">
    <location>
        <begin position="1"/>
        <end position="19"/>
    </location>
</feature>
<dbReference type="InParanoid" id="A0A165QH19"/>
<evidence type="ECO:0000313" key="8">
    <source>
        <dbReference type="Proteomes" id="UP000077266"/>
    </source>
</evidence>
<organism evidence="7 8">
    <name type="scientific">Exidia glandulosa HHB12029</name>
    <dbReference type="NCBI Taxonomy" id="1314781"/>
    <lineage>
        <taxon>Eukaryota</taxon>
        <taxon>Fungi</taxon>
        <taxon>Dikarya</taxon>
        <taxon>Basidiomycota</taxon>
        <taxon>Agaricomycotina</taxon>
        <taxon>Agaricomycetes</taxon>
        <taxon>Auriculariales</taxon>
        <taxon>Exidiaceae</taxon>
        <taxon>Exidia</taxon>
    </lineage>
</organism>
<dbReference type="Pfam" id="PF01185">
    <property type="entry name" value="Hydrophobin"/>
    <property type="match status" value="1"/>
</dbReference>
<dbReference type="EMBL" id="KV425883">
    <property type="protein sequence ID" value="KZW03606.1"/>
    <property type="molecule type" value="Genomic_DNA"/>
</dbReference>
<dbReference type="GO" id="GO:0005199">
    <property type="term" value="F:structural constituent of cell wall"/>
    <property type="evidence" value="ECO:0007669"/>
    <property type="project" value="InterPro"/>
</dbReference>